<accession>A0A1E3AUX9</accession>
<sequence length="605" mass="68613">MIDTEKTGGKIALLRKEKGLTGEKLAALLDVSPQAISKWENGKCLPETSLLPALANTLGCSIDSLLMPRELFILEAVYTDGCTHIPVTGFIDSFVRGNELSITICSPFIGEQIESSRLKLLTVKYQTPDGIFFTYALQNETLHIAASRKGENFEKNFHEKLHIIGAYYGNEKEYSSAMTKIRHYEYFDWEEIPVNHETFPSSTSSDDTEYLLLVYLSGNGIHAISCAENSSLQYDHGRTFLRLKDTSKCILPDIMPLAWGMGMDCTWAGALYAALTYMGEPCTYQQLMGLSGACYRICFTDIWDFSCTDALVAYDYAEPLYRALGYTPIWADRLDKEQRKEERLAIMEDIRNGKPVLAINLRVAPEWGVITGYLDNGRFLLCRTYFDQEIYDQWEKKDCEDRQITFDDRGGYLVNDFWPFLIIHFGPSVEKRSPAENFKASLLILADSFRAESRGSYYQGKQAYEAWIDSLSEDSLFDCTADEENAERRLCVNDCMLVNLIDARRCASGYIRRNLHLLPEAFHAQLQKLADNYGSIYESLTSFREKVTLMSGKEIFYNQCRANGVSTAALRKEQIQLLKEILMLEQENCSIADTLNAGLQLPAEG</sequence>
<dbReference type="AlphaFoldDB" id="A0A1E3AUX9"/>
<gene>
    <name evidence="3" type="ORF">BEH84_02611</name>
</gene>
<dbReference type="Pfam" id="PF01381">
    <property type="entry name" value="HTH_3"/>
    <property type="match status" value="1"/>
</dbReference>
<dbReference type="InterPro" id="IPR010982">
    <property type="entry name" value="Lambda_DNA-bd_dom_sf"/>
</dbReference>
<reference evidence="3 4" key="1">
    <citation type="submission" date="2016-07" db="EMBL/GenBank/DDBJ databases">
        <title>Characterization of isolates of Eisenbergiella tayi derived from blood cultures, using whole genome sequencing.</title>
        <authorList>
            <person name="Burdz T."/>
            <person name="Wiebe D."/>
            <person name="Huynh C."/>
            <person name="Bernard K."/>
        </authorList>
    </citation>
    <scope>NUCLEOTIDE SEQUENCE [LARGE SCALE GENOMIC DNA]</scope>
    <source>
        <strain evidence="3 4">NML 120489</strain>
    </source>
</reference>
<name>A0A1E3AUX9_9FIRM</name>
<dbReference type="PROSITE" id="PS50943">
    <property type="entry name" value="HTH_CROC1"/>
    <property type="match status" value="1"/>
</dbReference>
<dbReference type="SMART" id="SM00530">
    <property type="entry name" value="HTH_XRE"/>
    <property type="match status" value="1"/>
</dbReference>
<feature type="domain" description="HTH cro/C1-type" evidence="2">
    <location>
        <begin position="11"/>
        <end position="65"/>
    </location>
</feature>
<evidence type="ECO:0000259" key="2">
    <source>
        <dbReference type="PROSITE" id="PS50943"/>
    </source>
</evidence>
<organism evidence="3 4">
    <name type="scientific">Eisenbergiella tayi</name>
    <dbReference type="NCBI Taxonomy" id="1432052"/>
    <lineage>
        <taxon>Bacteria</taxon>
        <taxon>Bacillati</taxon>
        <taxon>Bacillota</taxon>
        <taxon>Clostridia</taxon>
        <taxon>Lachnospirales</taxon>
        <taxon>Lachnospiraceae</taxon>
        <taxon>Eisenbergiella</taxon>
    </lineage>
</organism>
<dbReference type="Gene3D" id="1.10.260.40">
    <property type="entry name" value="lambda repressor-like DNA-binding domains"/>
    <property type="match status" value="1"/>
</dbReference>
<dbReference type="RefSeq" id="WP_069157144.1">
    <property type="nucleotide sequence ID" value="NZ_DBFYTC010000073.1"/>
</dbReference>
<protein>
    <submittedName>
        <fullName evidence="3">Transcriptional repressor DicA</fullName>
    </submittedName>
</protein>
<evidence type="ECO:0000313" key="4">
    <source>
        <dbReference type="Proteomes" id="UP000095003"/>
    </source>
</evidence>
<comment type="caution">
    <text evidence="3">The sequence shown here is derived from an EMBL/GenBank/DDBJ whole genome shotgun (WGS) entry which is preliminary data.</text>
</comment>
<dbReference type="GO" id="GO:0003677">
    <property type="term" value="F:DNA binding"/>
    <property type="evidence" value="ECO:0007669"/>
    <property type="project" value="UniProtKB-KW"/>
</dbReference>
<dbReference type="SUPFAM" id="SSF47413">
    <property type="entry name" value="lambda repressor-like DNA-binding domains"/>
    <property type="match status" value="1"/>
</dbReference>
<dbReference type="InterPro" id="IPR001387">
    <property type="entry name" value="Cro/C1-type_HTH"/>
</dbReference>
<proteinExistence type="predicted"/>
<evidence type="ECO:0000256" key="1">
    <source>
        <dbReference type="ARBA" id="ARBA00023125"/>
    </source>
</evidence>
<dbReference type="PANTHER" id="PTHR46558:SF11">
    <property type="entry name" value="HTH-TYPE TRANSCRIPTIONAL REGULATOR XRE"/>
    <property type="match status" value="1"/>
</dbReference>
<dbReference type="EMBL" id="MCGI01000002">
    <property type="protein sequence ID" value="ODM11996.1"/>
    <property type="molecule type" value="Genomic_DNA"/>
</dbReference>
<keyword evidence="1" id="KW-0238">DNA-binding</keyword>
<evidence type="ECO:0000313" key="3">
    <source>
        <dbReference type="EMBL" id="ODM11996.1"/>
    </source>
</evidence>
<dbReference type="CDD" id="cd00093">
    <property type="entry name" value="HTH_XRE"/>
    <property type="match status" value="1"/>
</dbReference>
<dbReference type="PANTHER" id="PTHR46558">
    <property type="entry name" value="TRACRIPTIONAL REGULATORY PROTEIN-RELATED-RELATED"/>
    <property type="match status" value="1"/>
</dbReference>
<dbReference type="Proteomes" id="UP000095003">
    <property type="component" value="Unassembled WGS sequence"/>
</dbReference>